<accession>A0A1X0BZC8</accession>
<dbReference type="InterPro" id="IPR010998">
    <property type="entry name" value="Integrase_recombinase_N"/>
</dbReference>
<name>A0A1X0BZC8_MYCCF</name>
<dbReference type="InterPro" id="IPR013762">
    <property type="entry name" value="Integrase-like_cat_sf"/>
</dbReference>
<reference evidence="4 5" key="1">
    <citation type="journal article" date="2019" name="Emerg. Microbes Infect.">
        <title>Comprehensive subspecies identification of 175 nontuberculous mycobacteria species based on 7547 genomic profiles.</title>
        <authorList>
            <person name="Matsumoto Y."/>
            <person name="Kinjo T."/>
            <person name="Motooka D."/>
            <person name="Nabeya D."/>
            <person name="Jung N."/>
            <person name="Uechi K."/>
            <person name="Horii T."/>
            <person name="Iida T."/>
            <person name="Fujita J."/>
            <person name="Nakamura S."/>
        </authorList>
    </citation>
    <scope>NUCLEOTIDE SEQUENCE [LARGE SCALE GENOMIC DNA]</scope>
    <source>
        <strain evidence="4 5">JCM 18439</strain>
    </source>
</reference>
<dbReference type="Pfam" id="PF00589">
    <property type="entry name" value="Phage_integrase"/>
    <property type="match status" value="1"/>
</dbReference>
<dbReference type="InterPro" id="IPR011010">
    <property type="entry name" value="DNA_brk_join_enz"/>
</dbReference>
<dbReference type="InterPro" id="IPR050090">
    <property type="entry name" value="Tyrosine_recombinase_XerCD"/>
</dbReference>
<sequence>MATIKRYTTATGERWEVRYRQPNGITSRKRGFSTKRDAAAWASKVETSKAEGAYVSPARGRVTVGDVSVGWLARQQQALSPSYYRTISYAYGKHVAPKWARVPVGKVDSLDVKAWAAAMTRDGSSATVVNRAVGILAGILDDAVEHRALAFNPARRFKRGEKPRPSPKRHVYLTEADVCRLAEESGRHADLVLVLGFTGLRWGEAIALTVADLEFLKRRISVHRNAVQVGQEFEVGQTKGKDNRTVPVAASVLSRLAARCEGRVADDLLFPARSGGYLKRPSYDSTGWFNRAVERAKVQTITPHDLRHTAASLAISAGANVLAVSRMLGHKDPSVTLRIYADLFDSDLDAVAVSLDARIEKCVQSVSKAPVDRRRKRTKTAI</sequence>
<dbReference type="Gene3D" id="1.10.443.10">
    <property type="entry name" value="Intergrase catalytic core"/>
    <property type="match status" value="1"/>
</dbReference>
<evidence type="ECO:0000313" key="5">
    <source>
        <dbReference type="Proteomes" id="UP000466431"/>
    </source>
</evidence>
<evidence type="ECO:0000256" key="2">
    <source>
        <dbReference type="ARBA" id="ARBA00023125"/>
    </source>
</evidence>
<dbReference type="EMBL" id="AP022591">
    <property type="protein sequence ID" value="BBY42191.1"/>
    <property type="molecule type" value="Genomic_DNA"/>
</dbReference>
<evidence type="ECO:0000256" key="1">
    <source>
        <dbReference type="ARBA" id="ARBA00008857"/>
    </source>
</evidence>
<dbReference type="RefSeq" id="WP_083000640.1">
    <property type="nucleotide sequence ID" value="NZ_AP022591.1"/>
</dbReference>
<dbReference type="GO" id="GO:0003677">
    <property type="term" value="F:DNA binding"/>
    <property type="evidence" value="ECO:0007669"/>
    <property type="project" value="UniProtKB-KW"/>
</dbReference>
<dbReference type="GO" id="GO:0006310">
    <property type="term" value="P:DNA recombination"/>
    <property type="evidence" value="ECO:0007669"/>
    <property type="project" value="UniProtKB-KW"/>
</dbReference>
<keyword evidence="2" id="KW-0238">DNA-binding</keyword>
<dbReference type="InterPro" id="IPR002104">
    <property type="entry name" value="Integrase_catalytic"/>
</dbReference>
<keyword evidence="5" id="KW-1185">Reference proteome</keyword>
<organism evidence="4 5">
    <name type="scientific">Mycolicibacterium celeriflavum</name>
    <name type="common">Mycobacterium celeriflavum</name>
    <dbReference type="NCBI Taxonomy" id="1249101"/>
    <lineage>
        <taxon>Bacteria</taxon>
        <taxon>Bacillati</taxon>
        <taxon>Actinomycetota</taxon>
        <taxon>Actinomycetes</taxon>
        <taxon>Mycobacteriales</taxon>
        <taxon>Mycobacteriaceae</taxon>
        <taxon>Mycolicibacterium</taxon>
    </lineage>
</organism>
<dbReference type="PANTHER" id="PTHR30349">
    <property type="entry name" value="PHAGE INTEGRASE-RELATED"/>
    <property type="match status" value="1"/>
</dbReference>
<dbReference type="KEGG" id="mcee:MCEL_04860"/>
<dbReference type="STRING" id="1249101.BST21_05425"/>
<comment type="similarity">
    <text evidence="1">Belongs to the 'phage' integrase family.</text>
</comment>
<evidence type="ECO:0000256" key="3">
    <source>
        <dbReference type="ARBA" id="ARBA00023172"/>
    </source>
</evidence>
<protein>
    <submittedName>
        <fullName evidence="4">Site-specific integrase</fullName>
    </submittedName>
</protein>
<dbReference type="OrthoDB" id="1822491at2"/>
<dbReference type="GO" id="GO:0015074">
    <property type="term" value="P:DNA integration"/>
    <property type="evidence" value="ECO:0007669"/>
    <property type="project" value="InterPro"/>
</dbReference>
<dbReference type="Proteomes" id="UP000466431">
    <property type="component" value="Chromosome"/>
</dbReference>
<gene>
    <name evidence="4" type="ORF">MCEL_04860</name>
</gene>
<keyword evidence="3" id="KW-0233">DNA recombination</keyword>
<proteinExistence type="inferred from homology"/>
<dbReference type="AlphaFoldDB" id="A0A1X0BZC8"/>
<dbReference type="CDD" id="cd01189">
    <property type="entry name" value="INT_ICEBs1_C_like"/>
    <property type="match status" value="1"/>
</dbReference>
<evidence type="ECO:0000313" key="4">
    <source>
        <dbReference type="EMBL" id="BBY42191.1"/>
    </source>
</evidence>
<dbReference type="PROSITE" id="PS51898">
    <property type="entry name" value="TYR_RECOMBINASE"/>
    <property type="match status" value="1"/>
</dbReference>
<dbReference type="SUPFAM" id="SSF56349">
    <property type="entry name" value="DNA breaking-rejoining enzymes"/>
    <property type="match status" value="1"/>
</dbReference>
<dbReference type="PANTHER" id="PTHR30349:SF64">
    <property type="entry name" value="PROPHAGE INTEGRASE INTD-RELATED"/>
    <property type="match status" value="1"/>
</dbReference>
<dbReference type="Gene3D" id="1.10.150.130">
    <property type="match status" value="1"/>
</dbReference>